<comment type="subcellular location">
    <subcellularLocation>
        <location evidence="2">Cell membrane</location>
        <topology evidence="2">Multi-pass membrane protein</topology>
    </subcellularLocation>
</comment>
<keyword evidence="12" id="KW-0902">Two-component regulatory system</keyword>
<accession>A0A920CP29</accession>
<dbReference type="InterPro" id="IPR036890">
    <property type="entry name" value="HATPase_C_sf"/>
</dbReference>
<reference evidence="17" key="1">
    <citation type="submission" date="2021-03" db="EMBL/GenBank/DDBJ databases">
        <title>Antimicrobial resistance genes in bacteria isolated from Japanese honey, and their potential for conferring macrolide and lincosamide resistance in the American foulbrood pathogen Paenibacillus larvae.</title>
        <authorList>
            <person name="Okamoto M."/>
            <person name="Kumagai M."/>
            <person name="Kanamori H."/>
            <person name="Takamatsu D."/>
        </authorList>
    </citation>
    <scope>NUCLEOTIDE SEQUENCE</scope>
    <source>
        <strain evidence="17">J41TS4</strain>
    </source>
</reference>
<feature type="transmembrane region" description="Helical" evidence="14">
    <location>
        <begin position="157"/>
        <end position="178"/>
    </location>
</feature>
<comment type="catalytic activity">
    <reaction evidence="1">
        <text>ATP + protein L-histidine = ADP + protein N-phospho-L-histidine.</text>
        <dbReference type="EC" id="2.7.13.3"/>
    </reaction>
</comment>
<evidence type="ECO:0000256" key="1">
    <source>
        <dbReference type="ARBA" id="ARBA00000085"/>
    </source>
</evidence>
<dbReference type="PROSITE" id="PS50109">
    <property type="entry name" value="HIS_KIN"/>
    <property type="match status" value="1"/>
</dbReference>
<gene>
    <name evidence="17" type="ORF">J41TS4_38710</name>
</gene>
<dbReference type="InterPro" id="IPR036097">
    <property type="entry name" value="HisK_dim/P_sf"/>
</dbReference>
<dbReference type="Pfam" id="PF02518">
    <property type="entry name" value="HATPase_c"/>
    <property type="match status" value="1"/>
</dbReference>
<comment type="caution">
    <text evidence="17">The sequence shown here is derived from an EMBL/GenBank/DDBJ whole genome shotgun (WGS) entry which is preliminary data.</text>
</comment>
<evidence type="ECO:0000256" key="6">
    <source>
        <dbReference type="ARBA" id="ARBA00022679"/>
    </source>
</evidence>
<dbReference type="InterPro" id="IPR003660">
    <property type="entry name" value="HAMP_dom"/>
</dbReference>
<keyword evidence="8" id="KW-0547">Nucleotide-binding</keyword>
<feature type="domain" description="Histidine kinase" evidence="15">
    <location>
        <begin position="247"/>
        <end position="463"/>
    </location>
</feature>
<dbReference type="SMART" id="SM00304">
    <property type="entry name" value="HAMP"/>
    <property type="match status" value="1"/>
</dbReference>
<dbReference type="SMART" id="SM00388">
    <property type="entry name" value="HisKA"/>
    <property type="match status" value="1"/>
</dbReference>
<protein>
    <recommendedName>
        <fullName evidence="3">histidine kinase</fullName>
        <ecNumber evidence="3">2.7.13.3</ecNumber>
    </recommendedName>
</protein>
<evidence type="ECO:0000259" key="16">
    <source>
        <dbReference type="PROSITE" id="PS50885"/>
    </source>
</evidence>
<evidence type="ECO:0000256" key="13">
    <source>
        <dbReference type="ARBA" id="ARBA00023136"/>
    </source>
</evidence>
<evidence type="ECO:0000256" key="10">
    <source>
        <dbReference type="ARBA" id="ARBA00022840"/>
    </source>
</evidence>
<evidence type="ECO:0000256" key="3">
    <source>
        <dbReference type="ARBA" id="ARBA00012438"/>
    </source>
</evidence>
<dbReference type="InterPro" id="IPR008358">
    <property type="entry name" value="Sig_transdc_His_kin/Pase_MprB"/>
</dbReference>
<dbReference type="InterPro" id="IPR050398">
    <property type="entry name" value="HssS/ArlS-like"/>
</dbReference>
<name>A0A920CP29_9BACL</name>
<evidence type="ECO:0000256" key="4">
    <source>
        <dbReference type="ARBA" id="ARBA00022475"/>
    </source>
</evidence>
<keyword evidence="13 14" id="KW-0472">Membrane</keyword>
<dbReference type="CDD" id="cd00082">
    <property type="entry name" value="HisKA"/>
    <property type="match status" value="1"/>
</dbReference>
<dbReference type="InterPro" id="IPR005467">
    <property type="entry name" value="His_kinase_dom"/>
</dbReference>
<dbReference type="InterPro" id="IPR003661">
    <property type="entry name" value="HisK_dim/P_dom"/>
</dbReference>
<keyword evidence="18" id="KW-1185">Reference proteome</keyword>
<evidence type="ECO:0000259" key="15">
    <source>
        <dbReference type="PROSITE" id="PS50109"/>
    </source>
</evidence>
<keyword evidence="6" id="KW-0808">Transferase</keyword>
<evidence type="ECO:0000313" key="17">
    <source>
        <dbReference type="EMBL" id="GIO44113.1"/>
    </source>
</evidence>
<keyword evidence="4" id="KW-1003">Cell membrane</keyword>
<dbReference type="Gene3D" id="6.10.340.10">
    <property type="match status" value="1"/>
</dbReference>
<keyword evidence="7 14" id="KW-0812">Transmembrane</keyword>
<dbReference type="EMBL" id="BORS01000015">
    <property type="protein sequence ID" value="GIO44113.1"/>
    <property type="molecule type" value="Genomic_DNA"/>
</dbReference>
<evidence type="ECO:0000256" key="9">
    <source>
        <dbReference type="ARBA" id="ARBA00022777"/>
    </source>
</evidence>
<dbReference type="PANTHER" id="PTHR45528">
    <property type="entry name" value="SENSOR HISTIDINE KINASE CPXA"/>
    <property type="match status" value="1"/>
</dbReference>
<evidence type="ECO:0000256" key="5">
    <source>
        <dbReference type="ARBA" id="ARBA00022553"/>
    </source>
</evidence>
<dbReference type="Proteomes" id="UP000678895">
    <property type="component" value="Unassembled WGS sequence"/>
</dbReference>
<feature type="domain" description="HAMP" evidence="16">
    <location>
        <begin position="180"/>
        <end position="232"/>
    </location>
</feature>
<dbReference type="PRINTS" id="PR01780">
    <property type="entry name" value="LANTIREGPROT"/>
</dbReference>
<dbReference type="RefSeq" id="WP_301629652.1">
    <property type="nucleotide sequence ID" value="NZ_BORS01000015.1"/>
</dbReference>
<organism evidence="17 18">
    <name type="scientific">Paenibacillus apis</name>
    <dbReference type="NCBI Taxonomy" id="1792174"/>
    <lineage>
        <taxon>Bacteria</taxon>
        <taxon>Bacillati</taxon>
        <taxon>Bacillota</taxon>
        <taxon>Bacilli</taxon>
        <taxon>Bacillales</taxon>
        <taxon>Paenibacillaceae</taxon>
        <taxon>Paenibacillus</taxon>
    </lineage>
</organism>
<evidence type="ECO:0000256" key="8">
    <source>
        <dbReference type="ARBA" id="ARBA00022741"/>
    </source>
</evidence>
<evidence type="ECO:0000256" key="11">
    <source>
        <dbReference type="ARBA" id="ARBA00022989"/>
    </source>
</evidence>
<dbReference type="SMART" id="SM00387">
    <property type="entry name" value="HATPase_c"/>
    <property type="match status" value="1"/>
</dbReference>
<dbReference type="PANTHER" id="PTHR45528:SF8">
    <property type="entry name" value="HISTIDINE KINASE"/>
    <property type="match status" value="1"/>
</dbReference>
<keyword evidence="10" id="KW-0067">ATP-binding</keyword>
<dbReference type="GO" id="GO:0000155">
    <property type="term" value="F:phosphorelay sensor kinase activity"/>
    <property type="evidence" value="ECO:0007669"/>
    <property type="project" value="InterPro"/>
</dbReference>
<proteinExistence type="predicted"/>
<dbReference type="SUPFAM" id="SSF55874">
    <property type="entry name" value="ATPase domain of HSP90 chaperone/DNA topoisomerase II/histidine kinase"/>
    <property type="match status" value="1"/>
</dbReference>
<evidence type="ECO:0000256" key="7">
    <source>
        <dbReference type="ARBA" id="ARBA00022692"/>
    </source>
</evidence>
<evidence type="ECO:0000256" key="12">
    <source>
        <dbReference type="ARBA" id="ARBA00023012"/>
    </source>
</evidence>
<dbReference type="Pfam" id="PF00512">
    <property type="entry name" value="HisKA"/>
    <property type="match status" value="1"/>
</dbReference>
<evidence type="ECO:0000313" key="18">
    <source>
        <dbReference type="Proteomes" id="UP000678895"/>
    </source>
</evidence>
<dbReference type="AlphaFoldDB" id="A0A920CP29"/>
<dbReference type="EC" id="2.7.13.3" evidence="3"/>
<feature type="transmembrane region" description="Helical" evidence="14">
    <location>
        <begin position="20"/>
        <end position="43"/>
    </location>
</feature>
<evidence type="ECO:0000256" key="14">
    <source>
        <dbReference type="SAM" id="Phobius"/>
    </source>
</evidence>
<dbReference type="Gene3D" id="1.10.287.130">
    <property type="match status" value="1"/>
</dbReference>
<evidence type="ECO:0000256" key="2">
    <source>
        <dbReference type="ARBA" id="ARBA00004651"/>
    </source>
</evidence>
<sequence length="465" mass="52155">MEIINPKPRRSATRLRTLFLKYLAIFGAGTICLLLMMVFLFSLSLSSGILLPANYAEKQVAEVRTAILAGQQLPPEDPERLYIYGRYTPEGTLLEGSLAVKPGSRIWNRLQAADSTYDFPYGYLKVSFQNEIYMFRYLLTVQFHNPSLRGIFPHVEFIMLVIFFIAFLGGTIGLSSSFGRRLADKMSVLQETTRKIQAEDLNFTVQFSGIAEIDHILQSMDQMKTALKKSLTQQWRLEQNRRMQISALAHDIKTPLTIIRGNAELLSETEQTEEQKLYTEYITDSTAQLESYMKSLFEMVYAESSLSYHPAAIDLQKFKDKLSGQMLALAAPIDISVSCVSAPGLPDSLHGDSALLERALMNIISNAMDHAPEGSTVKMTIGMEDDYIRFCVTDEGPGFSPEVLRRAAEQFYMGDSSRRLQGHYGMGLYIARFIAQLHGGNLNLANRISCPGGEVSLDIPAFRQN</sequence>
<keyword evidence="11 14" id="KW-1133">Transmembrane helix</keyword>
<dbReference type="GO" id="GO:0005524">
    <property type="term" value="F:ATP binding"/>
    <property type="evidence" value="ECO:0007669"/>
    <property type="project" value="UniProtKB-KW"/>
</dbReference>
<keyword evidence="5" id="KW-0597">Phosphoprotein</keyword>
<dbReference type="GO" id="GO:0005886">
    <property type="term" value="C:plasma membrane"/>
    <property type="evidence" value="ECO:0007669"/>
    <property type="project" value="UniProtKB-SubCell"/>
</dbReference>
<dbReference type="Gene3D" id="3.30.565.10">
    <property type="entry name" value="Histidine kinase-like ATPase, C-terminal domain"/>
    <property type="match status" value="1"/>
</dbReference>
<dbReference type="SUPFAM" id="SSF47384">
    <property type="entry name" value="Homodimeric domain of signal transducing histidine kinase"/>
    <property type="match status" value="1"/>
</dbReference>
<keyword evidence="9 17" id="KW-0418">Kinase</keyword>
<dbReference type="PROSITE" id="PS50885">
    <property type="entry name" value="HAMP"/>
    <property type="match status" value="1"/>
</dbReference>
<dbReference type="InterPro" id="IPR003594">
    <property type="entry name" value="HATPase_dom"/>
</dbReference>